<keyword evidence="8" id="KW-0055">Arginine biosynthesis</keyword>
<evidence type="ECO:0000256" key="1">
    <source>
        <dbReference type="ARBA" id="ARBA00001941"/>
    </source>
</evidence>
<dbReference type="GO" id="GO:0008777">
    <property type="term" value="F:acetylornithine deacetylase activity"/>
    <property type="evidence" value="ECO:0007669"/>
    <property type="project" value="UniProtKB-EC"/>
</dbReference>
<evidence type="ECO:0000256" key="7">
    <source>
        <dbReference type="ARBA" id="ARBA00014177"/>
    </source>
</evidence>
<keyword evidence="10" id="KW-0479">Metal-binding</keyword>
<dbReference type="GO" id="GO:0046872">
    <property type="term" value="F:metal ion binding"/>
    <property type="evidence" value="ECO:0007669"/>
    <property type="project" value="UniProtKB-KW"/>
</dbReference>
<sequence>MAPFLGELNKESFVALLKNLIGESKYVQNNPPELIPEEDRIVKHLLEVLLPFSTTTGGGPLIINHVAYKPNRGNLIVEYPGTEPNKILSFVGMHMDVVTANPSDWEFDPFSLSIDGDKLRGRGTTDCLGHVALVAELMKKLGETKPKLQSTVVAVFIASEENSSIPGVGVDALVKDGLLDKLKHGPLFWIDTADKQPCIGTGGMIPWKIHVTGKLFHSGLAHKAINPLELAMEALKEIQSRFYKDFPPHPKEKVYGFATPSTMKPTQWSYPGGGINQIPAECTISGDVRLTPFYSVSDVLKKLQEYVEDLNQNIEVLDSRGPVSKYVLPDENLRGRITISFDEASSGVACNLESPGFRVLCKATEETVGHVKPYSITGTLPLIRELQVKHFS</sequence>
<keyword evidence="11" id="KW-0378">Hydrolase</keyword>
<comment type="similarity">
    <text evidence="4">Belongs to the peptidase M20A family. ArgE subfamily.</text>
</comment>
<evidence type="ECO:0000256" key="14">
    <source>
        <dbReference type="ARBA" id="ARBA00050532"/>
    </source>
</evidence>
<dbReference type="Pfam" id="PF01546">
    <property type="entry name" value="Peptidase_M20"/>
    <property type="match status" value="1"/>
</dbReference>
<evidence type="ECO:0000259" key="16">
    <source>
        <dbReference type="Pfam" id="PF07687"/>
    </source>
</evidence>
<evidence type="ECO:0000256" key="15">
    <source>
        <dbReference type="ARBA" id="ARBA00081906"/>
    </source>
</evidence>
<comment type="cofactor">
    <cofactor evidence="2">
        <name>Zn(2+)</name>
        <dbReference type="ChEBI" id="CHEBI:29105"/>
    </cofactor>
</comment>
<comment type="cofactor">
    <cofactor evidence="1">
        <name>Co(2+)</name>
        <dbReference type="ChEBI" id="CHEBI:48828"/>
    </cofactor>
</comment>
<dbReference type="Gene3D" id="3.40.630.10">
    <property type="entry name" value="Zn peptidases"/>
    <property type="match status" value="1"/>
</dbReference>
<dbReference type="PANTHER" id="PTHR43808">
    <property type="entry name" value="ACETYLORNITHINE DEACETYLASE"/>
    <property type="match status" value="1"/>
</dbReference>
<evidence type="ECO:0000313" key="18">
    <source>
        <dbReference type="Proteomes" id="UP001161247"/>
    </source>
</evidence>
<organism evidence="17 18">
    <name type="scientific">Oldenlandia corymbosa var. corymbosa</name>
    <dbReference type="NCBI Taxonomy" id="529605"/>
    <lineage>
        <taxon>Eukaryota</taxon>
        <taxon>Viridiplantae</taxon>
        <taxon>Streptophyta</taxon>
        <taxon>Embryophyta</taxon>
        <taxon>Tracheophyta</taxon>
        <taxon>Spermatophyta</taxon>
        <taxon>Magnoliopsida</taxon>
        <taxon>eudicotyledons</taxon>
        <taxon>Gunneridae</taxon>
        <taxon>Pentapetalae</taxon>
        <taxon>asterids</taxon>
        <taxon>lamiids</taxon>
        <taxon>Gentianales</taxon>
        <taxon>Rubiaceae</taxon>
        <taxon>Rubioideae</taxon>
        <taxon>Spermacoceae</taxon>
        <taxon>Hedyotis-Oldenlandia complex</taxon>
        <taxon>Oldenlandia</taxon>
    </lineage>
</organism>
<comment type="subunit">
    <text evidence="5">Homodimer.</text>
</comment>
<evidence type="ECO:0000313" key="17">
    <source>
        <dbReference type="EMBL" id="CAI9095394.1"/>
    </source>
</evidence>
<evidence type="ECO:0000256" key="13">
    <source>
        <dbReference type="ARBA" id="ARBA00023285"/>
    </source>
</evidence>
<comment type="catalytic activity">
    <reaction evidence="14">
        <text>N(2)-acetyl-L-ornithine + H2O = L-ornithine + acetate</text>
        <dbReference type="Rhea" id="RHEA:15941"/>
        <dbReference type="ChEBI" id="CHEBI:15377"/>
        <dbReference type="ChEBI" id="CHEBI:30089"/>
        <dbReference type="ChEBI" id="CHEBI:46911"/>
        <dbReference type="ChEBI" id="CHEBI:57805"/>
        <dbReference type="EC" id="3.5.1.16"/>
    </reaction>
</comment>
<dbReference type="EMBL" id="OX459119">
    <property type="protein sequence ID" value="CAI9095394.1"/>
    <property type="molecule type" value="Genomic_DNA"/>
</dbReference>
<dbReference type="InterPro" id="IPR011650">
    <property type="entry name" value="Peptidase_M20_dimer"/>
</dbReference>
<evidence type="ECO:0000256" key="2">
    <source>
        <dbReference type="ARBA" id="ARBA00001947"/>
    </source>
</evidence>
<dbReference type="Pfam" id="PF07687">
    <property type="entry name" value="M20_dimer"/>
    <property type="match status" value="1"/>
</dbReference>
<dbReference type="SUPFAM" id="SSF55031">
    <property type="entry name" value="Bacterial exopeptidase dimerisation domain"/>
    <property type="match status" value="1"/>
</dbReference>
<evidence type="ECO:0000256" key="8">
    <source>
        <dbReference type="ARBA" id="ARBA00022571"/>
    </source>
</evidence>
<dbReference type="Proteomes" id="UP001161247">
    <property type="component" value="Chromosome 2"/>
</dbReference>
<gene>
    <name evidence="17" type="ORF">OLC1_LOCUS6381</name>
</gene>
<dbReference type="InterPro" id="IPR002933">
    <property type="entry name" value="Peptidase_M20"/>
</dbReference>
<comment type="pathway">
    <text evidence="3">Amino-acid biosynthesis; L-arginine biosynthesis; L-ornithine from N(2)-acetyl-L-ornithine (linear): step 1/1.</text>
</comment>
<dbReference type="InterPro" id="IPR050072">
    <property type="entry name" value="Peptidase_M20A"/>
</dbReference>
<protein>
    <recommendedName>
        <fullName evidence="7">Acetylornithine deacetylase</fullName>
        <ecNumber evidence="6">3.5.1.16</ecNumber>
    </recommendedName>
    <alternativeName>
        <fullName evidence="15">N-acetylornithinase</fullName>
    </alternativeName>
</protein>
<dbReference type="AlphaFoldDB" id="A0AAV1CL58"/>
<evidence type="ECO:0000256" key="4">
    <source>
        <dbReference type="ARBA" id="ARBA00005691"/>
    </source>
</evidence>
<dbReference type="Gene3D" id="3.30.70.360">
    <property type="match status" value="1"/>
</dbReference>
<proteinExistence type="inferred from homology"/>
<keyword evidence="9" id="KW-0028">Amino-acid biosynthesis</keyword>
<evidence type="ECO:0000256" key="3">
    <source>
        <dbReference type="ARBA" id="ARBA00004867"/>
    </source>
</evidence>
<keyword evidence="12" id="KW-0862">Zinc</keyword>
<keyword evidence="18" id="KW-1185">Reference proteome</keyword>
<name>A0AAV1CL58_OLDCO</name>
<dbReference type="InterPro" id="IPR036264">
    <property type="entry name" value="Bact_exopeptidase_dim_dom"/>
</dbReference>
<evidence type="ECO:0000256" key="10">
    <source>
        <dbReference type="ARBA" id="ARBA00022723"/>
    </source>
</evidence>
<evidence type="ECO:0000256" key="6">
    <source>
        <dbReference type="ARBA" id="ARBA00011916"/>
    </source>
</evidence>
<evidence type="ECO:0000256" key="9">
    <source>
        <dbReference type="ARBA" id="ARBA00022605"/>
    </source>
</evidence>
<dbReference type="GO" id="GO:0006526">
    <property type="term" value="P:L-arginine biosynthetic process"/>
    <property type="evidence" value="ECO:0007669"/>
    <property type="project" value="UniProtKB-KW"/>
</dbReference>
<dbReference type="FunFam" id="3.40.630.10:FF:000119">
    <property type="entry name" value="Acetylornithine deacetylase, putative"/>
    <property type="match status" value="1"/>
</dbReference>
<evidence type="ECO:0000256" key="11">
    <source>
        <dbReference type="ARBA" id="ARBA00022801"/>
    </source>
</evidence>
<evidence type="ECO:0000256" key="5">
    <source>
        <dbReference type="ARBA" id="ARBA00011738"/>
    </source>
</evidence>
<dbReference type="SUPFAM" id="SSF53187">
    <property type="entry name" value="Zn-dependent exopeptidases"/>
    <property type="match status" value="1"/>
</dbReference>
<keyword evidence="13" id="KW-0170">Cobalt</keyword>
<dbReference type="EC" id="3.5.1.16" evidence="6"/>
<evidence type="ECO:0000256" key="12">
    <source>
        <dbReference type="ARBA" id="ARBA00022833"/>
    </source>
</evidence>
<reference evidence="17" key="1">
    <citation type="submission" date="2023-03" db="EMBL/GenBank/DDBJ databases">
        <authorList>
            <person name="Julca I."/>
        </authorList>
    </citation>
    <scope>NUCLEOTIDE SEQUENCE</scope>
</reference>
<accession>A0AAV1CL58</accession>
<feature type="domain" description="Peptidase M20 dimerisation" evidence="16">
    <location>
        <begin position="199"/>
        <end position="312"/>
    </location>
</feature>
<dbReference type="PANTHER" id="PTHR43808:SF3">
    <property type="entry name" value="ACETYLORNITHINE DEACETYLASE"/>
    <property type="match status" value="1"/>
</dbReference>